<dbReference type="PANTHER" id="PTHR31303">
    <property type="entry name" value="CTP-DEPENDENT DIACYLGLYCEROL KINASE 1"/>
    <property type="match status" value="1"/>
</dbReference>
<dbReference type="PANTHER" id="PTHR31303:SF1">
    <property type="entry name" value="CTP-DEPENDENT DIACYLGLYCEROL KINASE 1"/>
    <property type="match status" value="1"/>
</dbReference>
<name>A0AAE6IWP1_TREPH</name>
<dbReference type="EMBL" id="CP042817">
    <property type="protein sequence ID" value="QEJ99591.1"/>
    <property type="molecule type" value="Genomic_DNA"/>
</dbReference>
<dbReference type="Proteomes" id="UP000323594">
    <property type="component" value="Chromosome"/>
</dbReference>
<keyword evidence="1" id="KW-0472">Membrane</keyword>
<feature type="transmembrane region" description="Helical" evidence="1">
    <location>
        <begin position="149"/>
        <end position="171"/>
    </location>
</feature>
<feature type="transmembrane region" description="Helical" evidence="1">
    <location>
        <begin position="92"/>
        <end position="113"/>
    </location>
</feature>
<evidence type="ECO:0000256" key="1">
    <source>
        <dbReference type="SAM" id="Phobius"/>
    </source>
</evidence>
<evidence type="ECO:0000313" key="2">
    <source>
        <dbReference type="EMBL" id="QEJ99591.1"/>
    </source>
</evidence>
<proteinExistence type="predicted"/>
<keyword evidence="1" id="KW-1133">Transmembrane helix</keyword>
<feature type="transmembrane region" description="Helical" evidence="1">
    <location>
        <begin position="119"/>
        <end position="137"/>
    </location>
</feature>
<feature type="transmembrane region" description="Helical" evidence="1">
    <location>
        <begin position="36"/>
        <end position="62"/>
    </location>
</feature>
<dbReference type="AlphaFoldDB" id="A0AAE6IWP1"/>
<keyword evidence="1" id="KW-0812">Transmembrane</keyword>
<keyword evidence="2" id="KW-0548">Nucleotidyltransferase</keyword>
<reference evidence="2 3" key="1">
    <citation type="submission" date="2019-08" db="EMBL/GenBank/DDBJ databases">
        <authorList>
            <person name="Kuhnert P."/>
        </authorList>
    </citation>
    <scope>NUCLEOTIDE SEQUENCE [LARGE SCALE GENOMIC DNA]</scope>
    <source>
        <strain evidence="2 3">B36.5</strain>
    </source>
</reference>
<dbReference type="InterPro" id="IPR037997">
    <property type="entry name" value="Dgk1-like"/>
</dbReference>
<protein>
    <submittedName>
        <fullName evidence="2">Phosphatidate cytidylyltransferase</fullName>
    </submittedName>
</protein>
<organism evidence="2 3">
    <name type="scientific">Treponema phagedenis</name>
    <dbReference type="NCBI Taxonomy" id="162"/>
    <lineage>
        <taxon>Bacteria</taxon>
        <taxon>Pseudomonadati</taxon>
        <taxon>Spirochaetota</taxon>
        <taxon>Spirochaetia</taxon>
        <taxon>Spirochaetales</taxon>
        <taxon>Treponemataceae</taxon>
        <taxon>Treponema</taxon>
    </lineage>
</organism>
<dbReference type="GO" id="GO:0016779">
    <property type="term" value="F:nucleotidyltransferase activity"/>
    <property type="evidence" value="ECO:0007669"/>
    <property type="project" value="UniProtKB-KW"/>
</dbReference>
<keyword evidence="2" id="KW-0808">Transferase</keyword>
<gene>
    <name evidence="2" type="ORF">FUT82_05525</name>
</gene>
<dbReference type="GO" id="GO:0004143">
    <property type="term" value="F:ATP-dependent diacylglycerol kinase activity"/>
    <property type="evidence" value="ECO:0007669"/>
    <property type="project" value="InterPro"/>
</dbReference>
<sequence length="209" mass="22648">MMGVLSEFRYRKISQSATVDDLVTEFFRKTLHISSAIVTVFASYFFVPTVIGIIGITVLYCISELLRFKGHSLPLITKITQAAARKRDRGHFVLGPLTLALGVLAALLCFPIHVARIAIFALAFGDGSASLVGKIFGQKHLSIAKDKTVEGSFACFIAVLVSSFFATFSFWQSLVLAAAAVLIEMLPLKDFDNLLIPICIGALCMLIGA</sequence>
<evidence type="ECO:0000313" key="3">
    <source>
        <dbReference type="Proteomes" id="UP000323594"/>
    </source>
</evidence>
<accession>A0AAE6IWP1</accession>
<feature type="transmembrane region" description="Helical" evidence="1">
    <location>
        <begin position="191"/>
        <end position="208"/>
    </location>
</feature>